<comment type="caution">
    <text evidence="5">Lacks conserved residue(s) required for the propagation of feature annotation.</text>
</comment>
<feature type="binding site" evidence="5">
    <location>
        <position position="82"/>
    </location>
    <ligand>
        <name>S-adenosyl-L-methionine</name>
        <dbReference type="ChEBI" id="CHEBI:59789"/>
    </ligand>
</feature>
<evidence type="ECO:0000256" key="5">
    <source>
        <dbReference type="PROSITE-ProRule" id="PRU01026"/>
    </source>
</evidence>
<gene>
    <name evidence="7" type="ORF">SAMN05421505_110164</name>
</gene>
<dbReference type="SUPFAM" id="SSF53335">
    <property type="entry name" value="S-adenosyl-L-methionine-dependent methyltransferases"/>
    <property type="match status" value="1"/>
</dbReference>
<evidence type="ECO:0000313" key="8">
    <source>
        <dbReference type="Proteomes" id="UP000198923"/>
    </source>
</evidence>
<proteinExistence type="inferred from homology"/>
<feature type="binding site" evidence="5">
    <location>
        <position position="36"/>
    </location>
    <ligand>
        <name>S-adenosyl-L-methionine</name>
        <dbReference type="ChEBI" id="CHEBI:59789"/>
    </ligand>
</feature>
<dbReference type="InterPro" id="IPR029063">
    <property type="entry name" value="SAM-dependent_MTases_sf"/>
</dbReference>
<keyword evidence="3 5" id="KW-0949">S-adenosyl-L-methionine</keyword>
<accession>A0A1G7Z2V4</accession>
<evidence type="ECO:0000256" key="3">
    <source>
        <dbReference type="ARBA" id="ARBA00022691"/>
    </source>
</evidence>
<comment type="similarity">
    <text evidence="5">Belongs to the class I-like SAM-binding methyltransferase superfamily. rRNA adenine N(6)-methyltransferase family.</text>
</comment>
<dbReference type="GO" id="GO:0000179">
    <property type="term" value="F:rRNA (adenine-N6,N6-)-dimethyltransferase activity"/>
    <property type="evidence" value="ECO:0007669"/>
    <property type="project" value="UniProtKB-UniRule"/>
</dbReference>
<feature type="region of interest" description="Disordered" evidence="6">
    <location>
        <begin position="1"/>
        <end position="27"/>
    </location>
</feature>
<dbReference type="AlphaFoldDB" id="A0A1G7Z2V4"/>
<dbReference type="GO" id="GO:0003723">
    <property type="term" value="F:RNA binding"/>
    <property type="evidence" value="ECO:0007669"/>
    <property type="project" value="UniProtKB-UniRule"/>
</dbReference>
<sequence>MGKSLAHGNYSHTQRQAKNRGGRTPRDLARRTLSQNFLVDRRAVRHMADMAGAHELVLEPGAGEGALTFALAARCSTVTAYEIDPLLAAPATVMAFVHPDAWLTLFEHLCP</sequence>
<evidence type="ECO:0000313" key="7">
    <source>
        <dbReference type="EMBL" id="SDH02905.1"/>
    </source>
</evidence>
<evidence type="ECO:0000256" key="1">
    <source>
        <dbReference type="ARBA" id="ARBA00022603"/>
    </source>
</evidence>
<feature type="binding site" evidence="5">
    <location>
        <position position="38"/>
    </location>
    <ligand>
        <name>S-adenosyl-L-methionine</name>
        <dbReference type="ChEBI" id="CHEBI:59789"/>
    </ligand>
</feature>
<evidence type="ECO:0000256" key="6">
    <source>
        <dbReference type="SAM" id="MobiDB-lite"/>
    </source>
</evidence>
<organism evidence="7 8">
    <name type="scientific">Sinosporangium album</name>
    <dbReference type="NCBI Taxonomy" id="504805"/>
    <lineage>
        <taxon>Bacteria</taxon>
        <taxon>Bacillati</taxon>
        <taxon>Actinomycetota</taxon>
        <taxon>Actinomycetes</taxon>
        <taxon>Streptosporangiales</taxon>
        <taxon>Streptosporangiaceae</taxon>
        <taxon>Sinosporangium</taxon>
    </lineage>
</organism>
<keyword evidence="8" id="KW-1185">Reference proteome</keyword>
<protein>
    <submittedName>
        <fullName evidence="7">23S rRNA (Adenine-N6)-dimethyltransferase</fullName>
    </submittedName>
</protein>
<dbReference type="InterPro" id="IPR001737">
    <property type="entry name" value="KsgA/Erm"/>
</dbReference>
<dbReference type="Gene3D" id="3.40.50.150">
    <property type="entry name" value="Vaccinia Virus protein VP39"/>
    <property type="match status" value="1"/>
</dbReference>
<dbReference type="EMBL" id="FNCN01000010">
    <property type="protein sequence ID" value="SDH02905.1"/>
    <property type="molecule type" value="Genomic_DNA"/>
</dbReference>
<dbReference type="Pfam" id="PF00398">
    <property type="entry name" value="RrnaAD"/>
    <property type="match status" value="1"/>
</dbReference>
<reference evidence="7 8" key="1">
    <citation type="submission" date="2016-10" db="EMBL/GenBank/DDBJ databases">
        <authorList>
            <person name="de Groot N.N."/>
        </authorList>
    </citation>
    <scope>NUCLEOTIDE SEQUENCE [LARGE SCALE GENOMIC DNA]</scope>
    <source>
        <strain evidence="7 8">CPCC 201354</strain>
    </source>
</reference>
<dbReference type="STRING" id="504805.SAMN05421505_110164"/>
<feature type="binding site" evidence="5">
    <location>
        <position position="61"/>
    </location>
    <ligand>
        <name>S-adenosyl-L-methionine</name>
        <dbReference type="ChEBI" id="CHEBI:59789"/>
    </ligand>
</feature>
<keyword evidence="4 5" id="KW-0694">RNA-binding</keyword>
<dbReference type="Proteomes" id="UP000198923">
    <property type="component" value="Unassembled WGS sequence"/>
</dbReference>
<dbReference type="InterPro" id="IPR020596">
    <property type="entry name" value="rRNA_Ade_Mease_Trfase_CS"/>
</dbReference>
<keyword evidence="1 5" id="KW-0489">Methyltransferase</keyword>
<dbReference type="PROSITE" id="PS51689">
    <property type="entry name" value="SAM_RNA_A_N6_MT"/>
    <property type="match status" value="1"/>
</dbReference>
<evidence type="ECO:0000256" key="2">
    <source>
        <dbReference type="ARBA" id="ARBA00022679"/>
    </source>
</evidence>
<name>A0A1G7Z2V4_9ACTN</name>
<dbReference type="OrthoDB" id="3616874at2"/>
<dbReference type="PROSITE" id="PS01131">
    <property type="entry name" value="RRNA_A_DIMETH"/>
    <property type="match status" value="1"/>
</dbReference>
<dbReference type="RefSeq" id="WP_093170702.1">
    <property type="nucleotide sequence ID" value="NZ_FNCN01000010.1"/>
</dbReference>
<evidence type="ECO:0000256" key="4">
    <source>
        <dbReference type="ARBA" id="ARBA00022884"/>
    </source>
</evidence>
<keyword evidence="2 5" id="KW-0808">Transferase</keyword>